<evidence type="ECO:0000256" key="3">
    <source>
        <dbReference type="ARBA" id="ARBA00022771"/>
    </source>
</evidence>
<feature type="binding site" evidence="6">
    <location>
        <position position="58"/>
    </location>
    <ligand>
        <name>Zn(2+)</name>
        <dbReference type="ChEBI" id="CHEBI:29105"/>
    </ligand>
</feature>
<sequence>MFSLTMEGNLICRLCLYNNEEIVSIFDDRQREAKLQEKLLQYLNLDVKEDDTLPKLICMKCFQTVESFHVFYQEVAQNQAVFAYSTQPGMIVISDQNSHTTYILREDEVVQQSCVDVDDSLQQQYAIAGPSSTVGPGGVSDGTTKLTLLQLPSQVVTTVLDTVGSSEAIRVINSELPPTYDESQKRKEEQQVMKEELHLDIGDQGDEAEEEELLEENQQILPDEGEVLYPVISSSDNDSKTPVEEYLEQEINDVDVEDEDDDDDDEEGFVIETLDNEEATDEMSFKDLKAFPQQLIKANRLTVRGKELSMLIAKFYRLTCELCNDEDEEQNWGKFSTLEAYLAHFKDTHGVKGYVSCCNQRIIKPKLMAMHMARHIQPDAFKCVECGKLMTTPRILQYHIQNHRPEEKRPYKCSQCPRRFSYASALSSHSQSHLPETERTKHVCDECGKSYSSAKNLAEHTAAQHSNVVTLAYVCHICAKRFTSKSNLTYHLTTHQPKIHQVQCDQCQKWLKNKLCLRKHMVQHSMVRHNCNLCDYSALNLQCLKNHLRVQHTDSKPFACDVCGKSFKLKNTLLNHQVQHTGVKKFSCEFCARTFASSGNYYAHRKRMHPQELAIQKKRKEDEENEFRKKTLLAESKWTQLHLE</sequence>
<keyword evidence="10" id="KW-1185">Reference proteome</keyword>
<feature type="domain" description="C2H2-type" evidence="7">
    <location>
        <begin position="442"/>
        <end position="470"/>
    </location>
</feature>
<dbReference type="InterPro" id="IPR013087">
    <property type="entry name" value="Znf_C2H2_type"/>
</dbReference>
<dbReference type="SUPFAM" id="SSF57716">
    <property type="entry name" value="Glucocorticoid receptor-like (DNA-binding domain)"/>
    <property type="match status" value="1"/>
</dbReference>
<dbReference type="RefSeq" id="XP_029712928.2">
    <property type="nucleotide sequence ID" value="XM_029857068.2"/>
</dbReference>
<dbReference type="Pfam" id="PF00096">
    <property type="entry name" value="zf-C2H2"/>
    <property type="match status" value="3"/>
</dbReference>
<evidence type="ECO:0000313" key="10">
    <source>
        <dbReference type="Proteomes" id="UP000069940"/>
    </source>
</evidence>
<dbReference type="Proteomes" id="UP000069940">
    <property type="component" value="Unassembled WGS sequence"/>
</dbReference>
<dbReference type="PROSITE" id="PS00028">
    <property type="entry name" value="ZINC_FINGER_C2H2_1"/>
    <property type="match status" value="7"/>
</dbReference>
<evidence type="ECO:0000256" key="2">
    <source>
        <dbReference type="ARBA" id="ARBA00022737"/>
    </source>
</evidence>
<feature type="domain" description="C2H2-type" evidence="7">
    <location>
        <begin position="558"/>
        <end position="585"/>
    </location>
</feature>
<dbReference type="Pfam" id="PF07776">
    <property type="entry name" value="zf-AD"/>
    <property type="match status" value="1"/>
</dbReference>
<keyword evidence="2" id="KW-0677">Repeat</keyword>
<evidence type="ECO:0000256" key="1">
    <source>
        <dbReference type="ARBA" id="ARBA00022723"/>
    </source>
</evidence>
<dbReference type="PANTHER" id="PTHR24409">
    <property type="entry name" value="ZINC FINGER PROTEIN 142"/>
    <property type="match status" value="1"/>
</dbReference>
<dbReference type="SMART" id="SM00355">
    <property type="entry name" value="ZnF_C2H2"/>
    <property type="match status" value="9"/>
</dbReference>
<feature type="domain" description="C2H2-type" evidence="7">
    <location>
        <begin position="586"/>
        <end position="614"/>
    </location>
</feature>
<dbReference type="PROSITE" id="PS50157">
    <property type="entry name" value="ZINC_FINGER_C2H2_2"/>
    <property type="match status" value="7"/>
</dbReference>
<dbReference type="Gene3D" id="3.30.160.60">
    <property type="entry name" value="Classic Zinc Finger"/>
    <property type="match status" value="6"/>
</dbReference>
<feature type="binding site" evidence="6">
    <location>
        <position position="61"/>
    </location>
    <ligand>
        <name>Zn(2+)</name>
        <dbReference type="ChEBI" id="CHEBI:29105"/>
    </ligand>
</feature>
<keyword evidence="3 5" id="KW-0863">Zinc-finger</keyword>
<feature type="domain" description="C2H2-type" evidence="7">
    <location>
        <begin position="411"/>
        <end position="438"/>
    </location>
</feature>
<organism evidence="9 10">
    <name type="scientific">Aedes albopictus</name>
    <name type="common">Asian tiger mosquito</name>
    <name type="synonym">Stegomyia albopicta</name>
    <dbReference type="NCBI Taxonomy" id="7160"/>
    <lineage>
        <taxon>Eukaryota</taxon>
        <taxon>Metazoa</taxon>
        <taxon>Ecdysozoa</taxon>
        <taxon>Arthropoda</taxon>
        <taxon>Hexapoda</taxon>
        <taxon>Insecta</taxon>
        <taxon>Pterygota</taxon>
        <taxon>Neoptera</taxon>
        <taxon>Endopterygota</taxon>
        <taxon>Diptera</taxon>
        <taxon>Nematocera</taxon>
        <taxon>Culicoidea</taxon>
        <taxon>Culicidae</taxon>
        <taxon>Culicinae</taxon>
        <taxon>Aedini</taxon>
        <taxon>Aedes</taxon>
        <taxon>Stegomyia</taxon>
    </lineage>
</organism>
<evidence type="ECO:0000256" key="4">
    <source>
        <dbReference type="ARBA" id="ARBA00022833"/>
    </source>
</evidence>
<dbReference type="InterPro" id="IPR036236">
    <property type="entry name" value="Znf_C2H2_sf"/>
</dbReference>
<feature type="binding site" evidence="6">
    <location>
        <position position="15"/>
    </location>
    <ligand>
        <name>Zn(2+)</name>
        <dbReference type="ChEBI" id="CHEBI:29105"/>
    </ligand>
</feature>
<dbReference type="GeneID" id="115253991"/>
<evidence type="ECO:0008006" key="11">
    <source>
        <dbReference type="Google" id="ProtNLM"/>
    </source>
</evidence>
<feature type="domain" description="C2H2-type" evidence="7">
    <location>
        <begin position="473"/>
        <end position="495"/>
    </location>
</feature>
<protein>
    <recommendedName>
        <fullName evidence="11">C2h2-type zn-finger protein</fullName>
    </recommendedName>
</protein>
<dbReference type="InterPro" id="IPR012934">
    <property type="entry name" value="Znf_AD"/>
</dbReference>
<dbReference type="SMART" id="SM00868">
    <property type="entry name" value="zf-AD"/>
    <property type="match status" value="1"/>
</dbReference>
<evidence type="ECO:0000313" key="9">
    <source>
        <dbReference type="EnsemblMetazoa" id="AALFPA23_014029.P20357"/>
    </source>
</evidence>
<name>A0ABM1Z183_AEDAL</name>
<evidence type="ECO:0000256" key="5">
    <source>
        <dbReference type="PROSITE-ProRule" id="PRU00042"/>
    </source>
</evidence>
<feature type="domain" description="ZAD" evidence="8">
    <location>
        <begin position="10"/>
        <end position="85"/>
    </location>
</feature>
<dbReference type="Pfam" id="PF13912">
    <property type="entry name" value="zf-C2H2_6"/>
    <property type="match status" value="1"/>
</dbReference>
<accession>A0ABM1Z183</accession>
<evidence type="ECO:0000259" key="8">
    <source>
        <dbReference type="PROSITE" id="PS51915"/>
    </source>
</evidence>
<proteinExistence type="predicted"/>
<reference evidence="9" key="2">
    <citation type="submission" date="2025-05" db="UniProtKB">
        <authorList>
            <consortium name="EnsemblMetazoa"/>
        </authorList>
    </citation>
    <scope>IDENTIFICATION</scope>
    <source>
        <strain evidence="9">Foshan</strain>
    </source>
</reference>
<feature type="binding site" evidence="6">
    <location>
        <position position="12"/>
    </location>
    <ligand>
        <name>Zn(2+)</name>
        <dbReference type="ChEBI" id="CHEBI:29105"/>
    </ligand>
</feature>
<evidence type="ECO:0000259" key="7">
    <source>
        <dbReference type="PROSITE" id="PS50157"/>
    </source>
</evidence>
<reference evidence="10" key="1">
    <citation type="journal article" date="2015" name="Proc. Natl. Acad. Sci. U.S.A.">
        <title>Genome sequence of the Asian Tiger mosquito, Aedes albopictus, reveals insights into its biology, genetics, and evolution.</title>
        <authorList>
            <person name="Chen X.G."/>
            <person name="Jiang X."/>
            <person name="Gu J."/>
            <person name="Xu M."/>
            <person name="Wu Y."/>
            <person name="Deng Y."/>
            <person name="Zhang C."/>
            <person name="Bonizzoni M."/>
            <person name="Dermauw W."/>
            <person name="Vontas J."/>
            <person name="Armbruster P."/>
            <person name="Huang X."/>
            <person name="Yang Y."/>
            <person name="Zhang H."/>
            <person name="He W."/>
            <person name="Peng H."/>
            <person name="Liu Y."/>
            <person name="Wu K."/>
            <person name="Chen J."/>
            <person name="Lirakis M."/>
            <person name="Topalis P."/>
            <person name="Van Leeuwen T."/>
            <person name="Hall A.B."/>
            <person name="Jiang X."/>
            <person name="Thorpe C."/>
            <person name="Mueller R.L."/>
            <person name="Sun C."/>
            <person name="Waterhouse R.M."/>
            <person name="Yan G."/>
            <person name="Tu Z.J."/>
            <person name="Fang X."/>
            <person name="James A.A."/>
        </authorList>
    </citation>
    <scope>NUCLEOTIDE SEQUENCE [LARGE SCALE GENOMIC DNA]</scope>
    <source>
        <strain evidence="10">Foshan</strain>
    </source>
</reference>
<keyword evidence="1 6" id="KW-0479">Metal-binding</keyword>
<dbReference type="PROSITE" id="PS51915">
    <property type="entry name" value="ZAD"/>
    <property type="match status" value="1"/>
</dbReference>
<feature type="domain" description="C2H2-type" evidence="7">
    <location>
        <begin position="529"/>
        <end position="557"/>
    </location>
</feature>
<dbReference type="EnsemblMetazoa" id="AALFPA23_014029.R20357">
    <property type="protein sequence ID" value="AALFPA23_014029.P20357"/>
    <property type="gene ID" value="AALFPA23_014029"/>
</dbReference>
<feature type="domain" description="C2H2-type" evidence="7">
    <location>
        <begin position="381"/>
        <end position="408"/>
    </location>
</feature>
<evidence type="ECO:0000256" key="6">
    <source>
        <dbReference type="PROSITE-ProRule" id="PRU01263"/>
    </source>
</evidence>
<dbReference type="SUPFAM" id="SSF57667">
    <property type="entry name" value="beta-beta-alpha zinc fingers"/>
    <property type="match status" value="5"/>
</dbReference>
<keyword evidence="4 6" id="KW-0862">Zinc</keyword>
<dbReference type="PANTHER" id="PTHR24409:SF295">
    <property type="entry name" value="AZ2-RELATED"/>
    <property type="match status" value="1"/>
</dbReference>
<dbReference type="Gene3D" id="3.40.1800.20">
    <property type="match status" value="1"/>
</dbReference>